<dbReference type="InterPro" id="IPR021255">
    <property type="entry name" value="DUF2807"/>
</dbReference>
<feature type="compositionally biased region" description="Polar residues" evidence="1">
    <location>
        <begin position="233"/>
        <end position="242"/>
    </location>
</feature>
<accession>A0A3D9GQ62</accession>
<dbReference type="PROSITE" id="PS51257">
    <property type="entry name" value="PROKAR_LIPOPROTEIN"/>
    <property type="match status" value="1"/>
</dbReference>
<keyword evidence="5" id="KW-1185">Reference proteome</keyword>
<evidence type="ECO:0000256" key="1">
    <source>
        <dbReference type="SAM" id="MobiDB-lite"/>
    </source>
</evidence>
<dbReference type="PANTHER" id="PTHR39200:SF1">
    <property type="entry name" value="AUTO-TRANSPORTER ADHESIN HEAD GIN DOMAIN-CONTAINING PROTEIN-RELATED"/>
    <property type="match status" value="1"/>
</dbReference>
<dbReference type="EMBL" id="QRDV01000010">
    <property type="protein sequence ID" value="RED38605.1"/>
    <property type="molecule type" value="Genomic_DNA"/>
</dbReference>
<feature type="region of interest" description="Disordered" evidence="1">
    <location>
        <begin position="221"/>
        <end position="242"/>
    </location>
</feature>
<dbReference type="AlphaFoldDB" id="A0A3D9GQ62"/>
<evidence type="ECO:0000313" key="5">
    <source>
        <dbReference type="Proteomes" id="UP000256980"/>
    </source>
</evidence>
<sequence>MKLLQSITVLAFLLCTTLSCAQWGNGKKIKGDGNITTQTITTASYDGIKAAGPMDFKLVKGSEGEISIKGDANLMDYIIVEVKNNLVYAKVKDGYNLKPTQTIVITIPYESISSVSLAGSGDIENSGTIEANDFSVALAGSGDIDLNINAKSIESSIAGSGDIELEGSAKDLTIKIAGSGDFDGKALQSTNVTTKITGSGSANVVCNGDLLARITGSGDLNYTGKPTHKDTKITGSGSVSNK</sequence>
<reference evidence="4 5" key="1">
    <citation type="submission" date="2018-07" db="EMBL/GenBank/DDBJ databases">
        <title>Genomic Encyclopedia of Type Strains, Phase III (KMG-III): the genomes of soil and plant-associated and newly described type strains.</title>
        <authorList>
            <person name="Whitman W."/>
        </authorList>
    </citation>
    <scope>NUCLEOTIDE SEQUENCE [LARGE SCALE GENOMIC DNA]</scope>
    <source>
        <strain evidence="4 5">CECT 7946</strain>
    </source>
</reference>
<evidence type="ECO:0000259" key="3">
    <source>
        <dbReference type="Pfam" id="PF10988"/>
    </source>
</evidence>
<proteinExistence type="predicted"/>
<feature type="signal peptide" evidence="2">
    <location>
        <begin position="1"/>
        <end position="21"/>
    </location>
</feature>
<comment type="caution">
    <text evidence="4">The sequence shown here is derived from an EMBL/GenBank/DDBJ whole genome shotgun (WGS) entry which is preliminary data.</text>
</comment>
<organism evidence="4 5">
    <name type="scientific">Winogradskyella eximia</name>
    <dbReference type="NCBI Taxonomy" id="262006"/>
    <lineage>
        <taxon>Bacteria</taxon>
        <taxon>Pseudomonadati</taxon>
        <taxon>Bacteroidota</taxon>
        <taxon>Flavobacteriia</taxon>
        <taxon>Flavobacteriales</taxon>
        <taxon>Flavobacteriaceae</taxon>
        <taxon>Winogradskyella</taxon>
    </lineage>
</organism>
<dbReference type="Proteomes" id="UP000256980">
    <property type="component" value="Unassembled WGS sequence"/>
</dbReference>
<dbReference type="RefSeq" id="WP_115818744.1">
    <property type="nucleotide sequence ID" value="NZ_QRDV01000010.1"/>
</dbReference>
<dbReference type="Pfam" id="PF10988">
    <property type="entry name" value="DUF2807"/>
    <property type="match status" value="1"/>
</dbReference>
<feature type="chain" id="PRO_5017651100" evidence="2">
    <location>
        <begin position="22"/>
        <end position="242"/>
    </location>
</feature>
<dbReference type="OrthoDB" id="5585143at2"/>
<dbReference type="PANTHER" id="PTHR39200">
    <property type="entry name" value="HYPOTHETICAL EXPORTED PROTEIN"/>
    <property type="match status" value="1"/>
</dbReference>
<name>A0A3D9GQ62_9FLAO</name>
<feature type="domain" description="Putative auto-transporter adhesin head GIN" evidence="3">
    <location>
        <begin position="45"/>
        <end position="226"/>
    </location>
</feature>
<evidence type="ECO:0000313" key="4">
    <source>
        <dbReference type="EMBL" id="RED38605.1"/>
    </source>
</evidence>
<dbReference type="Gene3D" id="2.160.20.120">
    <property type="match status" value="1"/>
</dbReference>
<gene>
    <name evidence="4" type="ORF">DFQ10_110112</name>
</gene>
<evidence type="ECO:0000256" key="2">
    <source>
        <dbReference type="SAM" id="SignalP"/>
    </source>
</evidence>
<protein>
    <submittedName>
        <fullName evidence="4">Putative autotransporter adhesin-like protein</fullName>
    </submittedName>
</protein>
<keyword evidence="2" id="KW-0732">Signal</keyword>